<dbReference type="KEGG" id="tio:INP52_00770"/>
<feature type="transmembrane region" description="Helical" evidence="2">
    <location>
        <begin position="103"/>
        <end position="120"/>
    </location>
</feature>
<evidence type="ECO:0000313" key="3">
    <source>
        <dbReference type="EMBL" id="QOY60786.1"/>
    </source>
</evidence>
<name>A0A7S7M8N0_9ACTN</name>
<organism evidence="3 4">
    <name type="scientific">Thermophilibacter immobilis</name>
    <dbReference type="NCBI Taxonomy" id="2779519"/>
    <lineage>
        <taxon>Bacteria</taxon>
        <taxon>Bacillati</taxon>
        <taxon>Actinomycetota</taxon>
        <taxon>Coriobacteriia</taxon>
        <taxon>Coriobacteriales</taxon>
        <taxon>Atopobiaceae</taxon>
        <taxon>Thermophilibacter</taxon>
    </lineage>
</organism>
<sequence>MAKKKKVASATKKDASTAVEQTEERLGAAGTAKKVSENVLGDMLGVGGKKKEPLERPDDKIVLAVEEDRTRLVVQGAGLLLAVLFALVATLVFWGAANLTGNVVFLLLVIVFLTVAWFVSRAMGKRFNRLFSHTNVIDFGERHIFVYERADPKKALVIPYKDIKNYRLIRQGRAMRLLLSGAWVTHPSGYQLVDINRPFKADTLDELSHQVAQIMREHRVSARV</sequence>
<proteinExistence type="predicted"/>
<keyword evidence="2" id="KW-0472">Membrane</keyword>
<dbReference type="AlphaFoldDB" id="A0A7S7M8N0"/>
<dbReference type="RefSeq" id="WP_194371552.1">
    <property type="nucleotide sequence ID" value="NZ_CP063767.1"/>
</dbReference>
<feature type="region of interest" description="Disordered" evidence="1">
    <location>
        <begin position="1"/>
        <end position="30"/>
    </location>
</feature>
<keyword evidence="2" id="KW-0812">Transmembrane</keyword>
<evidence type="ECO:0000313" key="4">
    <source>
        <dbReference type="Proteomes" id="UP000593735"/>
    </source>
</evidence>
<reference evidence="3 4" key="1">
    <citation type="submission" date="2020-10" db="EMBL/GenBank/DDBJ databases">
        <title>Olsenella immobilis sp.nov., isolated from the mud in a fermentation cellar used for the production of Chinese strong-flavoured liquor.</title>
        <authorList>
            <person name="Lu L."/>
        </authorList>
    </citation>
    <scope>NUCLEOTIDE SEQUENCE [LARGE SCALE GENOMIC DNA]</scope>
    <source>
        <strain evidence="3 4">LZLJ-2</strain>
    </source>
</reference>
<protein>
    <submittedName>
        <fullName evidence="3">Uncharacterized protein</fullName>
    </submittedName>
</protein>
<evidence type="ECO:0000256" key="2">
    <source>
        <dbReference type="SAM" id="Phobius"/>
    </source>
</evidence>
<dbReference type="EMBL" id="CP063767">
    <property type="protein sequence ID" value="QOY60786.1"/>
    <property type="molecule type" value="Genomic_DNA"/>
</dbReference>
<keyword evidence="2" id="KW-1133">Transmembrane helix</keyword>
<accession>A0A7S7M8N0</accession>
<gene>
    <name evidence="3" type="ORF">INP52_00770</name>
</gene>
<evidence type="ECO:0000256" key="1">
    <source>
        <dbReference type="SAM" id="MobiDB-lite"/>
    </source>
</evidence>
<keyword evidence="4" id="KW-1185">Reference proteome</keyword>
<dbReference type="Proteomes" id="UP000593735">
    <property type="component" value="Chromosome"/>
</dbReference>
<feature type="transmembrane region" description="Helical" evidence="2">
    <location>
        <begin position="77"/>
        <end position="97"/>
    </location>
</feature>